<dbReference type="InterPro" id="IPR036249">
    <property type="entry name" value="Thioredoxin-like_sf"/>
</dbReference>
<evidence type="ECO:0000259" key="3">
    <source>
        <dbReference type="PROSITE" id="PS50405"/>
    </source>
</evidence>
<gene>
    <name evidence="4" type="ORF">IQ266_08130</name>
</gene>
<dbReference type="RefSeq" id="WP_264324513.1">
    <property type="nucleotide sequence ID" value="NZ_JADEXQ010000020.1"/>
</dbReference>
<dbReference type="Gene3D" id="3.40.30.10">
    <property type="entry name" value="Glutaredoxin"/>
    <property type="match status" value="1"/>
</dbReference>
<feature type="domain" description="GST N-terminal" evidence="2">
    <location>
        <begin position="1"/>
        <end position="82"/>
    </location>
</feature>
<evidence type="ECO:0000256" key="1">
    <source>
        <dbReference type="RuleBase" id="RU003494"/>
    </source>
</evidence>
<dbReference type="SFLD" id="SFLDG01151">
    <property type="entry name" value="Main.2:_Nu-like"/>
    <property type="match status" value="1"/>
</dbReference>
<dbReference type="PROSITE" id="PS50405">
    <property type="entry name" value="GST_CTER"/>
    <property type="match status" value="1"/>
</dbReference>
<dbReference type="InterPro" id="IPR036282">
    <property type="entry name" value="Glutathione-S-Trfase_C_sf"/>
</dbReference>
<organism evidence="4 5">
    <name type="scientific">Romeriopsis navalis LEGE 11480</name>
    <dbReference type="NCBI Taxonomy" id="2777977"/>
    <lineage>
        <taxon>Bacteria</taxon>
        <taxon>Bacillati</taxon>
        <taxon>Cyanobacteriota</taxon>
        <taxon>Cyanophyceae</taxon>
        <taxon>Leptolyngbyales</taxon>
        <taxon>Leptolyngbyaceae</taxon>
        <taxon>Romeriopsis</taxon>
        <taxon>Romeriopsis navalis</taxon>
    </lineage>
</organism>
<dbReference type="Pfam" id="PF00043">
    <property type="entry name" value="GST_C"/>
    <property type="match status" value="1"/>
</dbReference>
<comment type="similarity">
    <text evidence="1">Belongs to the GST superfamily.</text>
</comment>
<dbReference type="AlphaFoldDB" id="A0A928VN18"/>
<reference evidence="4" key="1">
    <citation type="submission" date="2020-10" db="EMBL/GenBank/DDBJ databases">
        <authorList>
            <person name="Castelo-Branco R."/>
            <person name="Eusebio N."/>
            <person name="Adriana R."/>
            <person name="Vieira A."/>
            <person name="Brugerolle De Fraissinette N."/>
            <person name="Rezende De Castro R."/>
            <person name="Schneider M.P."/>
            <person name="Vasconcelos V."/>
            <person name="Leao P.N."/>
        </authorList>
    </citation>
    <scope>NUCLEOTIDE SEQUENCE</scope>
    <source>
        <strain evidence="4">LEGE 11480</strain>
    </source>
</reference>
<dbReference type="EMBL" id="JADEXQ010000020">
    <property type="protein sequence ID" value="MBE9029696.1"/>
    <property type="molecule type" value="Genomic_DNA"/>
</dbReference>
<dbReference type="CDD" id="cd03048">
    <property type="entry name" value="GST_N_Ure2p_like"/>
    <property type="match status" value="1"/>
</dbReference>
<dbReference type="PANTHER" id="PTHR44051:SF8">
    <property type="entry name" value="GLUTATHIONE S-TRANSFERASE GSTA"/>
    <property type="match status" value="1"/>
</dbReference>
<evidence type="ECO:0000313" key="4">
    <source>
        <dbReference type="EMBL" id="MBE9029696.1"/>
    </source>
</evidence>
<dbReference type="Gene3D" id="1.20.1050.10">
    <property type="match status" value="1"/>
</dbReference>
<accession>A0A928VN18</accession>
<keyword evidence="5" id="KW-1185">Reference proteome</keyword>
<dbReference type="SFLD" id="SFLDS00019">
    <property type="entry name" value="Glutathione_Transferase_(cytos"/>
    <property type="match status" value="1"/>
</dbReference>
<dbReference type="PANTHER" id="PTHR44051">
    <property type="entry name" value="GLUTATHIONE S-TRANSFERASE-RELATED"/>
    <property type="match status" value="1"/>
</dbReference>
<dbReference type="InterPro" id="IPR004045">
    <property type="entry name" value="Glutathione_S-Trfase_N"/>
</dbReference>
<feature type="domain" description="GST C-terminal" evidence="3">
    <location>
        <begin position="85"/>
        <end position="210"/>
    </location>
</feature>
<dbReference type="InterPro" id="IPR010987">
    <property type="entry name" value="Glutathione-S-Trfase_C-like"/>
</dbReference>
<dbReference type="SUPFAM" id="SSF52833">
    <property type="entry name" value="Thioredoxin-like"/>
    <property type="match status" value="1"/>
</dbReference>
<protein>
    <submittedName>
        <fullName evidence="4">Glutathione S-transferase N-terminal domain-containing protein</fullName>
    </submittedName>
</protein>
<dbReference type="SUPFAM" id="SSF47616">
    <property type="entry name" value="GST C-terminal domain-like"/>
    <property type="match status" value="1"/>
</dbReference>
<dbReference type="InterPro" id="IPR040079">
    <property type="entry name" value="Glutathione_S-Trfase"/>
</dbReference>
<evidence type="ECO:0000313" key="5">
    <source>
        <dbReference type="Proteomes" id="UP000625316"/>
    </source>
</evidence>
<name>A0A928VN18_9CYAN</name>
<dbReference type="Pfam" id="PF02798">
    <property type="entry name" value="GST_N"/>
    <property type="match status" value="1"/>
</dbReference>
<proteinExistence type="inferred from homology"/>
<dbReference type="Proteomes" id="UP000625316">
    <property type="component" value="Unassembled WGS sequence"/>
</dbReference>
<sequence length="214" mass="23853">MIDFYTAGTPNGYKPAIMLEEIGLPYSIHKIDIGKGEQFSPEYVEINPNSKIPAIIDRETGISIFESGAVLIYLAEKTGKLLPTEPAERARVMGWLMFQMASVGPMFGQFGHFRNAAPEKLPYAIERYQKEATRLLKVLEHQLAKTTYMAGDYSIADIATYPWVFGATGPYLEVSLDDCPNVQRWMEVMQARPAVKTGMSLFSPEFDSKLGAIA</sequence>
<evidence type="ECO:0000259" key="2">
    <source>
        <dbReference type="PROSITE" id="PS50404"/>
    </source>
</evidence>
<comment type="caution">
    <text evidence="4">The sequence shown here is derived from an EMBL/GenBank/DDBJ whole genome shotgun (WGS) entry which is preliminary data.</text>
</comment>
<dbReference type="PROSITE" id="PS50404">
    <property type="entry name" value="GST_NTER"/>
    <property type="match status" value="1"/>
</dbReference>
<dbReference type="SFLD" id="SFLDG00358">
    <property type="entry name" value="Main_(cytGST)"/>
    <property type="match status" value="1"/>
</dbReference>
<dbReference type="InterPro" id="IPR004046">
    <property type="entry name" value="GST_C"/>
</dbReference>